<protein>
    <submittedName>
        <fullName evidence="2">Uncharacterized protein</fullName>
    </submittedName>
</protein>
<evidence type="ECO:0000256" key="1">
    <source>
        <dbReference type="SAM" id="MobiDB-lite"/>
    </source>
</evidence>
<dbReference type="EMBL" id="CAUJNA010003542">
    <property type="protein sequence ID" value="CAJ1404457.1"/>
    <property type="molecule type" value="Genomic_DNA"/>
</dbReference>
<feature type="compositionally biased region" description="Basic and acidic residues" evidence="1">
    <location>
        <begin position="308"/>
        <end position="317"/>
    </location>
</feature>
<keyword evidence="4" id="KW-1185">Reference proteome</keyword>
<proteinExistence type="predicted"/>
<evidence type="ECO:0000313" key="3">
    <source>
        <dbReference type="EMBL" id="CAJ1404457.1"/>
    </source>
</evidence>
<reference evidence="2" key="1">
    <citation type="submission" date="2023-08" db="EMBL/GenBank/DDBJ databases">
        <authorList>
            <person name="Chen Y."/>
            <person name="Shah S."/>
            <person name="Dougan E. K."/>
            <person name="Thang M."/>
            <person name="Chan C."/>
        </authorList>
    </citation>
    <scope>NUCLEOTIDE SEQUENCE</scope>
</reference>
<dbReference type="EMBL" id="CAUJNA010001846">
    <property type="protein sequence ID" value="CAJ1389305.1"/>
    <property type="molecule type" value="Genomic_DNA"/>
</dbReference>
<gene>
    <name evidence="2" type="ORF">EVOR1521_LOCUS14950</name>
    <name evidence="3" type="ORF">EVOR1521_LOCUS26890</name>
</gene>
<comment type="caution">
    <text evidence="2">The sequence shown here is derived from an EMBL/GenBank/DDBJ whole genome shotgun (WGS) entry which is preliminary data.</text>
</comment>
<feature type="region of interest" description="Disordered" evidence="1">
    <location>
        <begin position="308"/>
        <end position="333"/>
    </location>
</feature>
<evidence type="ECO:0000313" key="2">
    <source>
        <dbReference type="EMBL" id="CAJ1389305.1"/>
    </source>
</evidence>
<evidence type="ECO:0000313" key="4">
    <source>
        <dbReference type="Proteomes" id="UP001178507"/>
    </source>
</evidence>
<accession>A0AA36IM86</accession>
<name>A0AA36IM86_9DINO</name>
<organism evidence="2 4">
    <name type="scientific">Effrenium voratum</name>
    <dbReference type="NCBI Taxonomy" id="2562239"/>
    <lineage>
        <taxon>Eukaryota</taxon>
        <taxon>Sar</taxon>
        <taxon>Alveolata</taxon>
        <taxon>Dinophyceae</taxon>
        <taxon>Suessiales</taxon>
        <taxon>Symbiodiniaceae</taxon>
        <taxon>Effrenium</taxon>
    </lineage>
</organism>
<dbReference type="Proteomes" id="UP001178507">
    <property type="component" value="Unassembled WGS sequence"/>
</dbReference>
<sequence>MLSDWTKLGPCLDFYMAAQHQNVLGKLLDRAAWAMKFPQHAELREDEEVDWHGLAGRRFQRARSCLSCREEQFHRTLLAIMVEPLRHLHSVFLKFAHAAADDQNWPPLLGEVWAPCSKYVAVLQYYSSLLSGQGSRLRLLWQLGGHASMESWFSEEPGQVSRVRSNILMIASSLHRRFSTSLNKWPWRLFGIADMRRLGDHESLIQQFWATQPCCLPVGFARDLRTNVSEATFRADLDSWRWAFLMTALTLKLTIAGVERRHATHKQQSHPQMAFHIFSADSIISESRHQLLSLERLIAERRARADEEYAAEHRAEGPGHASTSAGSSIPPEPKLKRLRAASTWDLFRSDWFRQEKTMGRKRWPGDPHCWRDCREEFDALTEDQRARLEARSRASRGLTVPWLLFSLALADAWMR</sequence>
<dbReference type="AlphaFoldDB" id="A0AA36IM86"/>